<dbReference type="EMBL" id="BMUT01000003">
    <property type="protein sequence ID" value="GGX73299.1"/>
    <property type="molecule type" value="Genomic_DNA"/>
</dbReference>
<protein>
    <recommendedName>
        <fullName evidence="4">Large Ala/Glu-rich protein</fullName>
    </recommendedName>
</protein>
<keyword evidence="3" id="KW-1185">Reference proteome</keyword>
<organism evidence="2 3">
    <name type="scientific">Streptomyces hiroshimensis</name>
    <dbReference type="NCBI Taxonomy" id="66424"/>
    <lineage>
        <taxon>Bacteria</taxon>
        <taxon>Bacillati</taxon>
        <taxon>Actinomycetota</taxon>
        <taxon>Actinomycetes</taxon>
        <taxon>Kitasatosporales</taxon>
        <taxon>Streptomycetaceae</taxon>
        <taxon>Streptomyces</taxon>
    </lineage>
</organism>
<dbReference type="RefSeq" id="WP_190021121.1">
    <property type="nucleotide sequence ID" value="NZ_BMUT01000003.1"/>
</dbReference>
<gene>
    <name evidence="2" type="ORF">GCM10010324_18170</name>
</gene>
<name>A0ABQ2Y7T3_9ACTN</name>
<evidence type="ECO:0000256" key="1">
    <source>
        <dbReference type="SAM" id="MobiDB-lite"/>
    </source>
</evidence>
<evidence type="ECO:0008006" key="4">
    <source>
        <dbReference type="Google" id="ProtNLM"/>
    </source>
</evidence>
<evidence type="ECO:0000313" key="3">
    <source>
        <dbReference type="Proteomes" id="UP000659223"/>
    </source>
</evidence>
<feature type="region of interest" description="Disordered" evidence="1">
    <location>
        <begin position="426"/>
        <end position="476"/>
    </location>
</feature>
<comment type="caution">
    <text evidence="2">The sequence shown here is derived from an EMBL/GenBank/DDBJ whole genome shotgun (WGS) entry which is preliminary data.</text>
</comment>
<sequence>MSGRKRIQVDESEWYRVQRKAQQLKDVQRNLPRLIDEVRAQTRADVDRAFTTVRERQQRHEEAVRGLSDRTRQLEADTTRRLREQAAQLHRTLHETAGRIQEETRRRLAEQQAETRKAIAAERAERRAGMARLSREIDAMKEDRARAGESVRTWLADARTMAGLIAATLPHERYAPGELARLTGRLSTAEQNAAEGRFDAALAVAQETYHSLSELRVDTEQRELERCSAQQEAVEALVRVEALVEGNEQRPVIGPDGEALAGYALDVVYWSEGELEALRREAAAALARARDDEAGTAELRDLRDQEAPRLEADLGSTVERAGMRHLASQIRVNLADAVAHSLGEYAYYDLVDGEYENADPRGRYYAKLRNEANGNEIVVDIAQADRDSERCVVRVMSYDHDTTAEAELHDRAEAVQQALAADGLRDGLRPSAPVSEPGTPDPGLLDVARHHKPFPAAPATPRPRPREQPQPGTVAE</sequence>
<accession>A0ABQ2Y7T3</accession>
<dbReference type="Proteomes" id="UP000659223">
    <property type="component" value="Unassembled WGS sequence"/>
</dbReference>
<reference evidence="3" key="1">
    <citation type="journal article" date="2019" name="Int. J. Syst. Evol. Microbiol.">
        <title>The Global Catalogue of Microorganisms (GCM) 10K type strain sequencing project: providing services to taxonomists for standard genome sequencing and annotation.</title>
        <authorList>
            <consortium name="The Broad Institute Genomics Platform"/>
            <consortium name="The Broad Institute Genome Sequencing Center for Infectious Disease"/>
            <person name="Wu L."/>
            <person name="Ma J."/>
        </authorList>
    </citation>
    <scope>NUCLEOTIDE SEQUENCE [LARGE SCALE GENOMIC DNA]</scope>
    <source>
        <strain evidence="3">JCM 4586</strain>
    </source>
</reference>
<evidence type="ECO:0000313" key="2">
    <source>
        <dbReference type="EMBL" id="GGX73299.1"/>
    </source>
</evidence>
<proteinExistence type="predicted"/>